<proteinExistence type="predicted"/>
<gene>
    <name evidence="7" type="ORF">CBI38_22300</name>
</gene>
<dbReference type="RefSeq" id="WP_109335275.1">
    <property type="nucleotide sequence ID" value="NZ_CP021354.1"/>
</dbReference>
<keyword evidence="2" id="KW-0846">Cobalamin</keyword>
<dbReference type="EMBL" id="CP021354">
    <property type="protein sequence ID" value="AWK75746.1"/>
    <property type="molecule type" value="Genomic_DNA"/>
</dbReference>
<feature type="domain" description="B12-binding" evidence="6">
    <location>
        <begin position="5"/>
        <end position="133"/>
    </location>
</feature>
<evidence type="ECO:0000256" key="1">
    <source>
        <dbReference type="ARBA" id="ARBA00001922"/>
    </source>
</evidence>
<comment type="cofactor">
    <cofactor evidence="1">
        <name>adenosylcob(III)alamin</name>
        <dbReference type="ChEBI" id="CHEBI:18408"/>
    </cofactor>
</comment>
<dbReference type="SUPFAM" id="SSF52242">
    <property type="entry name" value="Cobalamin (vitamin B12)-binding domain"/>
    <property type="match status" value="1"/>
</dbReference>
<evidence type="ECO:0000256" key="4">
    <source>
        <dbReference type="ARBA" id="ARBA00023235"/>
    </source>
</evidence>
<dbReference type="Gene3D" id="3.40.50.280">
    <property type="entry name" value="Cobalamin-binding domain"/>
    <property type="match status" value="1"/>
</dbReference>
<evidence type="ECO:0000313" key="8">
    <source>
        <dbReference type="Proteomes" id="UP000245711"/>
    </source>
</evidence>
<dbReference type="GO" id="GO:0031419">
    <property type="term" value="F:cobalamin binding"/>
    <property type="evidence" value="ECO:0007669"/>
    <property type="project" value="UniProtKB-KW"/>
</dbReference>
<keyword evidence="4" id="KW-0413">Isomerase</keyword>
<keyword evidence="5" id="KW-0170">Cobalt</keyword>
<dbReference type="InterPro" id="IPR006158">
    <property type="entry name" value="Cobalamin-bd"/>
</dbReference>
<dbReference type="InterPro" id="IPR006159">
    <property type="entry name" value="Acid_CoA_mut_C"/>
</dbReference>
<sequence>MNTRKIRCVLGMLASDKHSKGIRTLARIFRDHGLEVVYLGEHNTARQLASVAVSEDADFVGVSFSTGDYVRRVQELIDALRDVGGGEIAVVAGGLIHPEDVPTLEAMGVAGVFGPGSDKPQILEFIDRTFAPAPASEPNA</sequence>
<evidence type="ECO:0000313" key="7">
    <source>
        <dbReference type="EMBL" id="AWK75746.1"/>
    </source>
</evidence>
<dbReference type="Pfam" id="PF02310">
    <property type="entry name" value="B12-binding"/>
    <property type="match status" value="1"/>
</dbReference>
<evidence type="ECO:0000259" key="6">
    <source>
        <dbReference type="PROSITE" id="PS51332"/>
    </source>
</evidence>
<dbReference type="GO" id="GO:0004494">
    <property type="term" value="F:methylmalonyl-CoA mutase activity"/>
    <property type="evidence" value="ECO:0007669"/>
    <property type="project" value="UniProtKB-EC"/>
</dbReference>
<keyword evidence="3" id="KW-0479">Metal-binding</keyword>
<dbReference type="PANTHER" id="PTHR48101">
    <property type="entry name" value="METHYLMALONYL-COA MUTASE, MITOCHONDRIAL-RELATED"/>
    <property type="match status" value="1"/>
</dbReference>
<dbReference type="GO" id="GO:0046872">
    <property type="term" value="F:metal ion binding"/>
    <property type="evidence" value="ECO:0007669"/>
    <property type="project" value="UniProtKB-KW"/>
</dbReference>
<dbReference type="InterPro" id="IPR036724">
    <property type="entry name" value="Cobalamin-bd_sf"/>
</dbReference>
<protein>
    <submittedName>
        <fullName evidence="7">Cobalamin-binding protein</fullName>
    </submittedName>
</protein>
<reference evidence="7 8" key="1">
    <citation type="submission" date="2017-05" db="EMBL/GenBank/DDBJ databases">
        <title>Isolation of Rhodococcus sp. S2-17 biodegrading of BP-3.</title>
        <authorList>
            <person name="Lee Y."/>
            <person name="Kim K.H."/>
            <person name="Chun B.H."/>
            <person name="Jung H.S."/>
            <person name="Jeon C.O."/>
        </authorList>
    </citation>
    <scope>NUCLEOTIDE SEQUENCE [LARGE SCALE GENOMIC DNA]</scope>
    <source>
        <strain evidence="7 8">S2-17</strain>
    </source>
</reference>
<evidence type="ECO:0000256" key="3">
    <source>
        <dbReference type="ARBA" id="ARBA00022723"/>
    </source>
</evidence>
<dbReference type="AlphaFoldDB" id="A0A2S2C4C9"/>
<dbReference type="PROSITE" id="PS51332">
    <property type="entry name" value="B12_BINDING"/>
    <property type="match status" value="1"/>
</dbReference>
<evidence type="ECO:0000256" key="5">
    <source>
        <dbReference type="ARBA" id="ARBA00023285"/>
    </source>
</evidence>
<organism evidence="7 8">
    <name type="scientific">Rhodococcus oxybenzonivorans</name>
    <dbReference type="NCBI Taxonomy" id="1990687"/>
    <lineage>
        <taxon>Bacteria</taxon>
        <taxon>Bacillati</taxon>
        <taxon>Actinomycetota</taxon>
        <taxon>Actinomycetes</taxon>
        <taxon>Mycobacteriales</taxon>
        <taxon>Nocardiaceae</taxon>
        <taxon>Rhodococcus</taxon>
    </lineage>
</organism>
<dbReference type="OrthoDB" id="9788468at2"/>
<dbReference type="NCBIfam" id="TIGR00640">
    <property type="entry name" value="acid_CoA_mut_C"/>
    <property type="match status" value="1"/>
</dbReference>
<dbReference type="PANTHER" id="PTHR48101:SF1">
    <property type="entry name" value="METHYLMALONYL-COA MUTASE, LARGE SUBUNIT"/>
    <property type="match status" value="1"/>
</dbReference>
<keyword evidence="8" id="KW-1185">Reference proteome</keyword>
<name>A0A2S2C4C9_9NOCA</name>
<evidence type="ECO:0000256" key="2">
    <source>
        <dbReference type="ARBA" id="ARBA00022628"/>
    </source>
</evidence>
<accession>A0A2S2C4C9</accession>
<dbReference type="KEGG" id="roz:CBI38_22300"/>
<dbReference type="Proteomes" id="UP000245711">
    <property type="component" value="Chromosome"/>
</dbReference>